<organism evidence="1 2">
    <name type="scientific">Gigaspora rosea</name>
    <dbReference type="NCBI Taxonomy" id="44941"/>
    <lineage>
        <taxon>Eukaryota</taxon>
        <taxon>Fungi</taxon>
        <taxon>Fungi incertae sedis</taxon>
        <taxon>Mucoromycota</taxon>
        <taxon>Glomeromycotina</taxon>
        <taxon>Glomeromycetes</taxon>
        <taxon>Diversisporales</taxon>
        <taxon>Gigasporaceae</taxon>
        <taxon>Gigaspora</taxon>
    </lineage>
</organism>
<dbReference type="EMBL" id="QKWP01000137">
    <property type="protein sequence ID" value="RIB26415.1"/>
    <property type="molecule type" value="Genomic_DNA"/>
</dbReference>
<dbReference type="OrthoDB" id="10466110at2759"/>
<gene>
    <name evidence="1" type="ORF">C2G38_2163505</name>
</gene>
<evidence type="ECO:0000313" key="1">
    <source>
        <dbReference type="EMBL" id="RIB26415.1"/>
    </source>
</evidence>
<name>A0A397VV02_9GLOM</name>
<evidence type="ECO:0000313" key="2">
    <source>
        <dbReference type="Proteomes" id="UP000266673"/>
    </source>
</evidence>
<reference evidence="1 2" key="1">
    <citation type="submission" date="2018-06" db="EMBL/GenBank/DDBJ databases">
        <title>Comparative genomics reveals the genomic features of Rhizophagus irregularis, R. cerebriforme, R. diaphanum and Gigaspora rosea, and their symbiotic lifestyle signature.</title>
        <authorList>
            <person name="Morin E."/>
            <person name="San Clemente H."/>
            <person name="Chen E.C.H."/>
            <person name="De La Providencia I."/>
            <person name="Hainaut M."/>
            <person name="Kuo A."/>
            <person name="Kohler A."/>
            <person name="Murat C."/>
            <person name="Tang N."/>
            <person name="Roy S."/>
            <person name="Loubradou J."/>
            <person name="Henrissat B."/>
            <person name="Grigoriev I.V."/>
            <person name="Corradi N."/>
            <person name="Roux C."/>
            <person name="Martin F.M."/>
        </authorList>
    </citation>
    <scope>NUCLEOTIDE SEQUENCE [LARGE SCALE GENOMIC DNA]</scope>
    <source>
        <strain evidence="1 2">DAOM 194757</strain>
    </source>
</reference>
<dbReference type="Proteomes" id="UP000266673">
    <property type="component" value="Unassembled WGS sequence"/>
</dbReference>
<comment type="caution">
    <text evidence="1">The sequence shown here is derived from an EMBL/GenBank/DDBJ whole genome shotgun (WGS) entry which is preliminary data.</text>
</comment>
<protein>
    <submittedName>
        <fullName evidence="1">Uncharacterized protein</fullName>
    </submittedName>
</protein>
<sequence length="107" mass="12023">MSEVDVIGKAQPYQQILEKNLWNDIVKKFIVQSRPVSSKILPPRIISTSTLPIRVTEPFSMVINDKHAAEIASWVDRKNEAYSVKGTDEIFGGYNPVGWDKLAGGRH</sequence>
<accession>A0A397VV02</accession>
<proteinExistence type="predicted"/>
<dbReference type="AlphaFoldDB" id="A0A397VV02"/>
<keyword evidence="2" id="KW-1185">Reference proteome</keyword>